<feature type="transmembrane region" description="Helical" evidence="8">
    <location>
        <begin position="29"/>
        <end position="48"/>
    </location>
</feature>
<feature type="transmembrane region" description="Helical" evidence="8">
    <location>
        <begin position="197"/>
        <end position="220"/>
    </location>
</feature>
<keyword evidence="6 8" id="KW-0472">Membrane</keyword>
<keyword evidence="11" id="KW-0282">Flagellum</keyword>
<keyword evidence="7" id="KW-0653">Protein transport</keyword>
<dbReference type="GO" id="GO:0015031">
    <property type="term" value="P:protein transport"/>
    <property type="evidence" value="ECO:0007669"/>
    <property type="project" value="UniProtKB-KW"/>
</dbReference>
<comment type="similarity">
    <text evidence="7">Belongs to the exbB/tolQ family.</text>
</comment>
<evidence type="ECO:0000256" key="6">
    <source>
        <dbReference type="ARBA" id="ARBA00023136"/>
    </source>
</evidence>
<dbReference type="GO" id="GO:0071978">
    <property type="term" value="P:bacterial-type flagellum-dependent swarming motility"/>
    <property type="evidence" value="ECO:0007669"/>
    <property type="project" value="InterPro"/>
</dbReference>
<evidence type="ECO:0000256" key="8">
    <source>
        <dbReference type="SAM" id="Phobius"/>
    </source>
</evidence>
<comment type="caution">
    <text evidence="11">The sequence shown here is derived from an EMBL/GenBank/DDBJ whole genome shotgun (WGS) entry which is preliminary data.</text>
</comment>
<dbReference type="NCBIfam" id="TIGR03818">
    <property type="entry name" value="MotA1"/>
    <property type="match status" value="1"/>
</dbReference>
<feature type="transmembrane region" description="Helical" evidence="8">
    <location>
        <begin position="172"/>
        <end position="191"/>
    </location>
</feature>
<dbReference type="Proteomes" id="UP000681075">
    <property type="component" value="Unassembled WGS sequence"/>
</dbReference>
<dbReference type="RefSeq" id="WP_420241687.1">
    <property type="nucleotide sequence ID" value="NZ_BOPV01000001.1"/>
</dbReference>
<evidence type="ECO:0000256" key="5">
    <source>
        <dbReference type="ARBA" id="ARBA00022989"/>
    </source>
</evidence>
<dbReference type="PANTHER" id="PTHR30433">
    <property type="entry name" value="CHEMOTAXIS PROTEIN MOTA"/>
    <property type="match status" value="1"/>
</dbReference>
<name>A0A8S8XBL1_9PROT</name>
<keyword evidence="11" id="KW-0969">Cilium</keyword>
<evidence type="ECO:0000256" key="4">
    <source>
        <dbReference type="ARBA" id="ARBA00022779"/>
    </source>
</evidence>
<organism evidence="11 12">
    <name type="scientific">Roseiterribacter gracilis</name>
    <dbReference type="NCBI Taxonomy" id="2812848"/>
    <lineage>
        <taxon>Bacteria</taxon>
        <taxon>Pseudomonadati</taxon>
        <taxon>Pseudomonadota</taxon>
        <taxon>Alphaproteobacteria</taxon>
        <taxon>Rhodospirillales</taxon>
        <taxon>Roseiterribacteraceae</taxon>
        <taxon>Roseiterribacter</taxon>
    </lineage>
</organism>
<feature type="domain" description="Motility protein A N-terminal" evidence="10">
    <location>
        <begin position="4"/>
        <end position="93"/>
    </location>
</feature>
<keyword evidence="11" id="KW-0966">Cell projection</keyword>
<evidence type="ECO:0000259" key="9">
    <source>
        <dbReference type="Pfam" id="PF01618"/>
    </source>
</evidence>
<proteinExistence type="inferred from homology"/>
<evidence type="ECO:0000259" key="10">
    <source>
        <dbReference type="Pfam" id="PF20560"/>
    </source>
</evidence>
<keyword evidence="7" id="KW-0813">Transport</keyword>
<dbReference type="InterPro" id="IPR046786">
    <property type="entry name" value="MotA_N"/>
</dbReference>
<evidence type="ECO:0000313" key="12">
    <source>
        <dbReference type="Proteomes" id="UP000681075"/>
    </source>
</evidence>
<dbReference type="AlphaFoldDB" id="A0A8S8XBL1"/>
<dbReference type="Pfam" id="PF01618">
    <property type="entry name" value="MotA_ExbB"/>
    <property type="match status" value="1"/>
</dbReference>
<feature type="domain" description="MotA/TolQ/ExbB proton channel" evidence="9">
    <location>
        <begin position="137"/>
        <end position="237"/>
    </location>
</feature>
<dbReference type="InterPro" id="IPR002898">
    <property type="entry name" value="MotA_ExbB_proton_chnl"/>
</dbReference>
<dbReference type="InterPro" id="IPR022522">
    <property type="entry name" value="Flagellar_motor_stator_MotA"/>
</dbReference>
<sequence>MLTIVGSLIVIVCVLGGYAALGGNIFVLWQPFEVVIIVGAAVGAYMIANPKHVLKDTVAGVKSLLGRSKYDRDAYLELLSLLFAVFKAVRTKGWLALEQHIEHPEDSELFRQFPIFSSNPHAMQFLCDYLRIISLGSSNPHELDALMDEEIETIHAERSHVASAMQTMADGMPALGIVAAVLGVIKTMGAITEPPEVLGHSIGGALVGTFMGVWLSYGFVGPMAAALKMRIDDEIKYYLCIKTGLLAYLQGSAPQIAIEFARKILLSEVRPTFNEVEDATSAVPTI</sequence>
<dbReference type="GO" id="GO:0006935">
    <property type="term" value="P:chemotaxis"/>
    <property type="evidence" value="ECO:0007669"/>
    <property type="project" value="InterPro"/>
</dbReference>
<keyword evidence="4" id="KW-0283">Flagellar rotation</keyword>
<dbReference type="GO" id="GO:0005886">
    <property type="term" value="C:plasma membrane"/>
    <property type="evidence" value="ECO:0007669"/>
    <property type="project" value="UniProtKB-SubCell"/>
</dbReference>
<dbReference type="Pfam" id="PF20560">
    <property type="entry name" value="MotA_N"/>
    <property type="match status" value="1"/>
</dbReference>
<keyword evidence="12" id="KW-1185">Reference proteome</keyword>
<evidence type="ECO:0000313" key="11">
    <source>
        <dbReference type="EMBL" id="GIL38640.1"/>
    </source>
</evidence>
<keyword evidence="2" id="KW-1003">Cell membrane</keyword>
<keyword evidence="3 8" id="KW-0812">Transmembrane</keyword>
<protein>
    <submittedName>
        <fullName evidence="11">Flagellar motor stator protein MotA</fullName>
    </submittedName>
</protein>
<comment type="subcellular location">
    <subcellularLocation>
        <location evidence="1">Cell membrane</location>
        <topology evidence="1">Multi-pass membrane protein</topology>
    </subcellularLocation>
    <subcellularLocation>
        <location evidence="7">Membrane</location>
        <topology evidence="7">Multi-pass membrane protein</topology>
    </subcellularLocation>
</comment>
<dbReference type="EMBL" id="BOPV01000001">
    <property type="protein sequence ID" value="GIL38640.1"/>
    <property type="molecule type" value="Genomic_DNA"/>
</dbReference>
<evidence type="ECO:0000256" key="2">
    <source>
        <dbReference type="ARBA" id="ARBA00022475"/>
    </source>
</evidence>
<gene>
    <name evidence="11" type="ORF">TMPK1_08770</name>
</gene>
<accession>A0A8S8XBL1</accession>
<keyword evidence="5 8" id="KW-1133">Transmembrane helix</keyword>
<dbReference type="PANTHER" id="PTHR30433:SF4">
    <property type="entry name" value="MOTILITY PROTEIN A"/>
    <property type="match status" value="1"/>
</dbReference>
<evidence type="ECO:0000256" key="7">
    <source>
        <dbReference type="RuleBase" id="RU004057"/>
    </source>
</evidence>
<reference evidence="11" key="1">
    <citation type="submission" date="2021-02" db="EMBL/GenBank/DDBJ databases">
        <title>Genome sequence of Rhodospirillales sp. strain TMPK1 isolated from soil.</title>
        <authorList>
            <person name="Nakai R."/>
            <person name="Kusada H."/>
            <person name="Tamaki H."/>
        </authorList>
    </citation>
    <scope>NUCLEOTIDE SEQUENCE</scope>
    <source>
        <strain evidence="11">TMPK1</strain>
    </source>
</reference>
<evidence type="ECO:0000256" key="1">
    <source>
        <dbReference type="ARBA" id="ARBA00004651"/>
    </source>
</evidence>
<dbReference type="InterPro" id="IPR047055">
    <property type="entry name" value="MotA-like"/>
</dbReference>
<evidence type="ECO:0000256" key="3">
    <source>
        <dbReference type="ARBA" id="ARBA00022692"/>
    </source>
</evidence>